<dbReference type="AlphaFoldDB" id="A0A250I8C0"/>
<name>A0A250I8C0_9BACT</name>
<dbReference type="EMBL" id="CP022163">
    <property type="protein sequence ID" value="ATB28005.1"/>
    <property type="molecule type" value="Genomic_DNA"/>
</dbReference>
<evidence type="ECO:0000256" key="1">
    <source>
        <dbReference type="SAM" id="MobiDB-lite"/>
    </source>
</evidence>
<feature type="transmembrane region" description="Helical" evidence="2">
    <location>
        <begin position="81"/>
        <end position="98"/>
    </location>
</feature>
<keyword evidence="2" id="KW-0472">Membrane</keyword>
<evidence type="ECO:0000313" key="4">
    <source>
        <dbReference type="Proteomes" id="UP000217289"/>
    </source>
</evidence>
<feature type="transmembrane region" description="Helical" evidence="2">
    <location>
        <begin position="217"/>
        <end position="235"/>
    </location>
</feature>
<reference evidence="3 4" key="1">
    <citation type="submission" date="2017-06" db="EMBL/GenBank/DDBJ databases">
        <authorList>
            <person name="Kim H.J."/>
            <person name="Triplett B.A."/>
        </authorList>
    </citation>
    <scope>NUCLEOTIDE SEQUENCE [LARGE SCALE GENOMIC DNA]</scope>
    <source>
        <strain evidence="3 4">DSM 14713</strain>
    </source>
</reference>
<evidence type="ECO:0000256" key="2">
    <source>
        <dbReference type="SAM" id="Phobius"/>
    </source>
</evidence>
<accession>A0A250I8C0</accession>
<dbReference type="RefSeq" id="WP_157774801.1">
    <property type="nucleotide sequence ID" value="NZ_CP022163.1"/>
</dbReference>
<dbReference type="InterPro" id="IPR025291">
    <property type="entry name" value="DUF4153"/>
</dbReference>
<feature type="transmembrane region" description="Helical" evidence="2">
    <location>
        <begin position="176"/>
        <end position="197"/>
    </location>
</feature>
<feature type="region of interest" description="Disordered" evidence="1">
    <location>
        <begin position="1"/>
        <end position="22"/>
    </location>
</feature>
<organism evidence="3 4">
    <name type="scientific">Melittangium boletus DSM 14713</name>
    <dbReference type="NCBI Taxonomy" id="1294270"/>
    <lineage>
        <taxon>Bacteria</taxon>
        <taxon>Pseudomonadati</taxon>
        <taxon>Myxococcota</taxon>
        <taxon>Myxococcia</taxon>
        <taxon>Myxococcales</taxon>
        <taxon>Cystobacterineae</taxon>
        <taxon>Archangiaceae</taxon>
        <taxon>Melittangium</taxon>
    </lineage>
</organism>
<protein>
    <submittedName>
        <fullName evidence="3">Uncharacterized protein</fullName>
    </submittedName>
</protein>
<keyword evidence="2" id="KW-1133">Transmembrane helix</keyword>
<feature type="transmembrane region" description="Helical" evidence="2">
    <location>
        <begin position="104"/>
        <end position="122"/>
    </location>
</feature>
<dbReference type="OrthoDB" id="9767931at2"/>
<dbReference type="KEGG" id="mbd:MEBOL_001450"/>
<dbReference type="Pfam" id="PF13687">
    <property type="entry name" value="DUF4153"/>
    <property type="match status" value="1"/>
</dbReference>
<dbReference type="Proteomes" id="UP000217289">
    <property type="component" value="Chromosome"/>
</dbReference>
<proteinExistence type="predicted"/>
<keyword evidence="4" id="KW-1185">Reference proteome</keyword>
<feature type="transmembrane region" description="Helical" evidence="2">
    <location>
        <begin position="368"/>
        <end position="388"/>
    </location>
</feature>
<evidence type="ECO:0000313" key="3">
    <source>
        <dbReference type="EMBL" id="ATB28005.1"/>
    </source>
</evidence>
<feature type="transmembrane region" description="Helical" evidence="2">
    <location>
        <begin position="308"/>
        <end position="325"/>
    </location>
</feature>
<gene>
    <name evidence="3" type="ORF">MEBOL_001450</name>
</gene>
<feature type="transmembrane region" description="Helical" evidence="2">
    <location>
        <begin position="51"/>
        <end position="69"/>
    </location>
</feature>
<sequence length="525" mass="56576">MTPTATGLPLPDVSLSPSATTPRLRHPRATLLAALGLGVCAEVFFDGPALGVSVPLFSGLLVGVLLVLGGREGWQRARPNAWMLGPLLFFSGMVFVRASPLLTALNVLATLFLGLLLTHFWAAGRVERLGLLGYPFAAMESLGHAVTQSVGVVHSEVGRWPVRGQLSRWLPVARGALLALPVLVVFTELLVSADAVFEAMVMGSLSWLVQLFSLGTVWRGLFVGASALGVLGLLAQALRRRRARELGEVEVAPVAARLGFTECITLLGLVDVLFLVFTFIQCAFLWGVARLPEGVTYAGYARRGFFELLAVSVLTLGLGMALTRWTRLTTGGQVKAFRVACSVMVGLVLVLLVSAMKRMALYEAAYGYTHLRVYTQVFMVALAGVLVWRAVTLWWRPERFAIGAFVGALACIAALDLLNPDAFIARGNLERFTQGLSWDDAYVLALSEDAAPVLAAHLAKASEDGLAPSLHEAFCRYPEPMQGGWPAFHLARHRAATLTSGRMCPVPENKVVAMDSVLGARETWE</sequence>
<feature type="transmembrane region" description="Helical" evidence="2">
    <location>
        <begin position="400"/>
        <end position="418"/>
    </location>
</feature>
<keyword evidence="2" id="KW-0812">Transmembrane</keyword>
<feature type="transmembrane region" description="Helical" evidence="2">
    <location>
        <begin position="337"/>
        <end position="356"/>
    </location>
</feature>
<feature type="transmembrane region" description="Helical" evidence="2">
    <location>
        <begin position="266"/>
        <end position="288"/>
    </location>
</feature>